<dbReference type="GO" id="GO:0044781">
    <property type="term" value="P:bacterial-type flagellum organization"/>
    <property type="evidence" value="ECO:0007669"/>
    <property type="project" value="InterPro"/>
</dbReference>
<dbReference type="AlphaFoldDB" id="A0A2G4YM18"/>
<evidence type="ECO:0000256" key="4">
    <source>
        <dbReference type="ARBA" id="ARBA00022692"/>
    </source>
</evidence>
<evidence type="ECO:0000256" key="1">
    <source>
        <dbReference type="ARBA" id="ARBA00004117"/>
    </source>
</evidence>
<organism evidence="10 11">
    <name type="scientific">Paremcibacter congregatus</name>
    <dbReference type="NCBI Taxonomy" id="2043170"/>
    <lineage>
        <taxon>Bacteria</taxon>
        <taxon>Pseudomonadati</taxon>
        <taxon>Pseudomonadota</taxon>
        <taxon>Alphaproteobacteria</taxon>
        <taxon>Emcibacterales</taxon>
        <taxon>Emcibacteraceae</taxon>
        <taxon>Paremcibacter</taxon>
    </lineage>
</organism>
<evidence type="ECO:0000256" key="8">
    <source>
        <dbReference type="ARBA" id="ARBA00037937"/>
    </source>
</evidence>
<evidence type="ECO:0000313" key="10">
    <source>
        <dbReference type="EMBL" id="PHZ83360.1"/>
    </source>
</evidence>
<accession>A0A2G4YM18</accession>
<keyword evidence="6 9" id="KW-0472">Membrane</keyword>
<dbReference type="InterPro" id="IPR052205">
    <property type="entry name" value="FliO/MopB"/>
</dbReference>
<keyword evidence="7" id="KW-0975">Bacterial flagellum</keyword>
<keyword evidence="5 9" id="KW-1133">Transmembrane helix</keyword>
<sequence length="101" mass="11258">MELGAYMQFIVALLFVIGLIFLFAYVAKRFGLMARVTIGTKGATGKRLNVVEIMPLDARRKLILIRRDDKEHLILLGVEHDVVIEQNIPLPDGAGEPQGRS</sequence>
<dbReference type="PANTHER" id="PTHR38766:SF1">
    <property type="entry name" value="FLAGELLAR PROTEIN FLIO"/>
    <property type="match status" value="1"/>
</dbReference>
<evidence type="ECO:0000256" key="9">
    <source>
        <dbReference type="SAM" id="Phobius"/>
    </source>
</evidence>
<evidence type="ECO:0000256" key="2">
    <source>
        <dbReference type="ARBA" id="ARBA00004236"/>
    </source>
</evidence>
<gene>
    <name evidence="10" type="ORF">CRD36_17495</name>
</gene>
<keyword evidence="11" id="KW-1185">Reference proteome</keyword>
<keyword evidence="4 9" id="KW-0812">Transmembrane</keyword>
<dbReference type="PANTHER" id="PTHR38766">
    <property type="entry name" value="FLAGELLAR PROTEIN FLIO"/>
    <property type="match status" value="1"/>
</dbReference>
<evidence type="ECO:0000256" key="5">
    <source>
        <dbReference type="ARBA" id="ARBA00022989"/>
    </source>
</evidence>
<evidence type="ECO:0000256" key="7">
    <source>
        <dbReference type="ARBA" id="ARBA00023143"/>
    </source>
</evidence>
<dbReference type="RefSeq" id="WP_099475253.1">
    <property type="nucleotide sequence ID" value="NZ_CAXBMK010000015.1"/>
</dbReference>
<evidence type="ECO:0008006" key="12">
    <source>
        <dbReference type="Google" id="ProtNLM"/>
    </source>
</evidence>
<comment type="similarity">
    <text evidence="8">Belongs to the FliO/MopB family.</text>
</comment>
<dbReference type="Pfam" id="PF04347">
    <property type="entry name" value="FliO"/>
    <property type="match status" value="1"/>
</dbReference>
<dbReference type="GO" id="GO:0005886">
    <property type="term" value="C:plasma membrane"/>
    <property type="evidence" value="ECO:0007669"/>
    <property type="project" value="UniProtKB-SubCell"/>
</dbReference>
<evidence type="ECO:0000256" key="6">
    <source>
        <dbReference type="ARBA" id="ARBA00023136"/>
    </source>
</evidence>
<dbReference type="GO" id="GO:0009425">
    <property type="term" value="C:bacterial-type flagellum basal body"/>
    <property type="evidence" value="ECO:0007669"/>
    <property type="project" value="UniProtKB-SubCell"/>
</dbReference>
<proteinExistence type="inferred from homology"/>
<protein>
    <recommendedName>
        <fullName evidence="12">Flagellar assembly protein FliO</fullName>
    </recommendedName>
</protein>
<dbReference type="InParanoid" id="A0A2G4YM18"/>
<dbReference type="OrthoDB" id="8456606at2"/>
<keyword evidence="3" id="KW-1003">Cell membrane</keyword>
<dbReference type="EMBL" id="PDEM01000033">
    <property type="protein sequence ID" value="PHZ83360.1"/>
    <property type="molecule type" value="Genomic_DNA"/>
</dbReference>
<name>A0A2G4YM18_9PROT</name>
<comment type="caution">
    <text evidence="10">The sequence shown here is derived from an EMBL/GenBank/DDBJ whole genome shotgun (WGS) entry which is preliminary data.</text>
</comment>
<comment type="subcellular location">
    <subcellularLocation>
        <location evidence="1">Bacterial flagellum basal body</location>
    </subcellularLocation>
    <subcellularLocation>
        <location evidence="2">Cell membrane</location>
    </subcellularLocation>
</comment>
<feature type="transmembrane region" description="Helical" evidence="9">
    <location>
        <begin position="6"/>
        <end position="27"/>
    </location>
</feature>
<evidence type="ECO:0000313" key="11">
    <source>
        <dbReference type="Proteomes" id="UP000229730"/>
    </source>
</evidence>
<dbReference type="Proteomes" id="UP000229730">
    <property type="component" value="Unassembled WGS sequence"/>
</dbReference>
<dbReference type="InterPro" id="IPR022781">
    <property type="entry name" value="Flagellar_biosynth_FliO"/>
</dbReference>
<reference evidence="10 11" key="1">
    <citation type="submission" date="2017-10" db="EMBL/GenBank/DDBJ databases">
        <title>Frigbacter circumglobatus gen. nov. sp. nov., isolated from sediment cultured in situ.</title>
        <authorList>
            <person name="Zhao Z."/>
        </authorList>
    </citation>
    <scope>NUCLEOTIDE SEQUENCE [LARGE SCALE GENOMIC DNA]</scope>
    <source>
        <strain evidence="10 11">ZYL</strain>
    </source>
</reference>
<evidence type="ECO:0000256" key="3">
    <source>
        <dbReference type="ARBA" id="ARBA00022475"/>
    </source>
</evidence>